<proteinExistence type="predicted"/>
<dbReference type="EMBL" id="LXQA010673653">
    <property type="protein sequence ID" value="MCI65331.1"/>
    <property type="molecule type" value="Genomic_DNA"/>
</dbReference>
<dbReference type="Proteomes" id="UP000265520">
    <property type="component" value="Unassembled WGS sequence"/>
</dbReference>
<keyword evidence="2" id="KW-1185">Reference proteome</keyword>
<name>A0A392TVY8_9FABA</name>
<sequence length="70" mass="7463">MQGNDQVAVDNVWGIGKVIGVKFKGDNVNMFSVVSRAGKGKQEASGKVQGGARKEKGCWVCCSTSEWEGE</sequence>
<dbReference type="AlphaFoldDB" id="A0A392TVY8"/>
<evidence type="ECO:0000313" key="1">
    <source>
        <dbReference type="EMBL" id="MCI65331.1"/>
    </source>
</evidence>
<evidence type="ECO:0000313" key="2">
    <source>
        <dbReference type="Proteomes" id="UP000265520"/>
    </source>
</evidence>
<comment type="caution">
    <text evidence="1">The sequence shown here is derived from an EMBL/GenBank/DDBJ whole genome shotgun (WGS) entry which is preliminary data.</text>
</comment>
<organism evidence="1 2">
    <name type="scientific">Trifolium medium</name>
    <dbReference type="NCBI Taxonomy" id="97028"/>
    <lineage>
        <taxon>Eukaryota</taxon>
        <taxon>Viridiplantae</taxon>
        <taxon>Streptophyta</taxon>
        <taxon>Embryophyta</taxon>
        <taxon>Tracheophyta</taxon>
        <taxon>Spermatophyta</taxon>
        <taxon>Magnoliopsida</taxon>
        <taxon>eudicotyledons</taxon>
        <taxon>Gunneridae</taxon>
        <taxon>Pentapetalae</taxon>
        <taxon>rosids</taxon>
        <taxon>fabids</taxon>
        <taxon>Fabales</taxon>
        <taxon>Fabaceae</taxon>
        <taxon>Papilionoideae</taxon>
        <taxon>50 kb inversion clade</taxon>
        <taxon>NPAAA clade</taxon>
        <taxon>Hologalegina</taxon>
        <taxon>IRL clade</taxon>
        <taxon>Trifolieae</taxon>
        <taxon>Trifolium</taxon>
    </lineage>
</organism>
<evidence type="ECO:0008006" key="3">
    <source>
        <dbReference type="Google" id="ProtNLM"/>
    </source>
</evidence>
<accession>A0A392TVY8</accession>
<protein>
    <recommendedName>
        <fullName evidence="3">Sulfate transporter</fullName>
    </recommendedName>
</protein>
<reference evidence="1 2" key="1">
    <citation type="journal article" date="2018" name="Front. Plant Sci.">
        <title>Red Clover (Trifolium pratense) and Zigzag Clover (T. medium) - A Picture of Genomic Similarities and Differences.</title>
        <authorList>
            <person name="Dluhosova J."/>
            <person name="Istvanek J."/>
            <person name="Nedelnik J."/>
            <person name="Repkova J."/>
        </authorList>
    </citation>
    <scope>NUCLEOTIDE SEQUENCE [LARGE SCALE GENOMIC DNA]</scope>
    <source>
        <strain evidence="2">cv. 10/8</strain>
        <tissue evidence="1">Leaf</tissue>
    </source>
</reference>